<keyword evidence="1" id="KW-1185">Reference proteome</keyword>
<name>A0A914PST9_9BILA</name>
<evidence type="ECO:0000313" key="2">
    <source>
        <dbReference type="WBParaSite" id="PDA_v2.g17903.t1"/>
    </source>
</evidence>
<evidence type="ECO:0000313" key="1">
    <source>
        <dbReference type="Proteomes" id="UP000887578"/>
    </source>
</evidence>
<accession>A0A914PST9</accession>
<protein>
    <submittedName>
        <fullName evidence="2">Uncharacterized protein</fullName>
    </submittedName>
</protein>
<proteinExistence type="predicted"/>
<dbReference type="WBParaSite" id="PDA_v2.g17903.t1">
    <property type="protein sequence ID" value="PDA_v2.g17903.t1"/>
    <property type="gene ID" value="PDA_v2.g17903"/>
</dbReference>
<dbReference type="Proteomes" id="UP000887578">
    <property type="component" value="Unplaced"/>
</dbReference>
<dbReference type="AlphaFoldDB" id="A0A914PST9"/>
<sequence length="124" mass="14406">MLRCREPVKVKIGNKIEFDLIAKEINHKTGGSSFKIFNKKGEFEISKIAIALYLLVTRDSMNMDLNDFLNFLSKISSTKARHTISFDTEVNEDDKEIFRGMFNIAKDQWKQINEKELPNIHVLI</sequence>
<organism evidence="1 2">
    <name type="scientific">Panagrolaimus davidi</name>
    <dbReference type="NCBI Taxonomy" id="227884"/>
    <lineage>
        <taxon>Eukaryota</taxon>
        <taxon>Metazoa</taxon>
        <taxon>Ecdysozoa</taxon>
        <taxon>Nematoda</taxon>
        <taxon>Chromadorea</taxon>
        <taxon>Rhabditida</taxon>
        <taxon>Tylenchina</taxon>
        <taxon>Panagrolaimomorpha</taxon>
        <taxon>Panagrolaimoidea</taxon>
        <taxon>Panagrolaimidae</taxon>
        <taxon>Panagrolaimus</taxon>
    </lineage>
</organism>
<reference evidence="2" key="1">
    <citation type="submission" date="2022-11" db="UniProtKB">
        <authorList>
            <consortium name="WormBaseParasite"/>
        </authorList>
    </citation>
    <scope>IDENTIFICATION</scope>
</reference>